<dbReference type="GO" id="GO:0003677">
    <property type="term" value="F:DNA binding"/>
    <property type="evidence" value="ECO:0007669"/>
    <property type="project" value="InterPro"/>
</dbReference>
<dbReference type="EMBL" id="CP046172">
    <property type="protein sequence ID" value="QIS16915.1"/>
    <property type="molecule type" value="Genomic_DNA"/>
</dbReference>
<dbReference type="InterPro" id="IPR011109">
    <property type="entry name" value="DNA_bind_recombinase_dom"/>
</dbReference>
<dbReference type="KEGG" id="nah:F5544_24215"/>
<dbReference type="AlphaFoldDB" id="A0A6G9YUA5"/>
<evidence type="ECO:0000313" key="3">
    <source>
        <dbReference type="EMBL" id="QIS16915.1"/>
    </source>
</evidence>
<accession>A0A6G9YUA5</accession>
<reference evidence="3 4" key="1">
    <citation type="journal article" date="2019" name="ACS Chem. Biol.">
        <title>Identification and Mobilization of a Cryptic Antibiotic Biosynthesis Gene Locus from a Human-Pathogenic Nocardia Isolate.</title>
        <authorList>
            <person name="Herisse M."/>
            <person name="Ishida K."/>
            <person name="Porter J.L."/>
            <person name="Howden B."/>
            <person name="Hertweck C."/>
            <person name="Stinear T.P."/>
            <person name="Pidot S.J."/>
        </authorList>
    </citation>
    <scope>NUCLEOTIDE SEQUENCE [LARGE SCALE GENOMIC DNA]</scope>
    <source>
        <strain evidence="3 4">AUSMDU00012717</strain>
    </source>
</reference>
<feature type="domain" description="Recombinase" evidence="2">
    <location>
        <begin position="3"/>
        <end position="79"/>
    </location>
</feature>
<organism evidence="3 4">
    <name type="scientific">Nocardia arthritidis</name>
    <dbReference type="NCBI Taxonomy" id="228602"/>
    <lineage>
        <taxon>Bacteria</taxon>
        <taxon>Bacillati</taxon>
        <taxon>Actinomycetota</taxon>
        <taxon>Actinomycetes</taxon>
        <taxon>Mycobacteriales</taxon>
        <taxon>Nocardiaceae</taxon>
        <taxon>Nocardia</taxon>
    </lineage>
</organism>
<dbReference type="Gene3D" id="3.90.1750.20">
    <property type="entry name" value="Putative Large Serine Recombinase, Chain B, Domain 2"/>
    <property type="match status" value="1"/>
</dbReference>
<name>A0A6G9YUA5_9NOCA</name>
<dbReference type="Proteomes" id="UP000503540">
    <property type="component" value="Chromosome"/>
</dbReference>
<protein>
    <recommendedName>
        <fullName evidence="2">Recombinase domain-containing protein</fullName>
    </recommendedName>
</protein>
<proteinExistence type="predicted"/>
<evidence type="ECO:0000259" key="2">
    <source>
        <dbReference type="Pfam" id="PF07508"/>
    </source>
</evidence>
<sequence>MGVFAIAQRRTADGVQCPSAYDRQGNRHRCGVAWSKSAVRVILTNPRYTGHEVWNKQRKQESLIDVEDVALGHDTPPDLEPQERLDLLRPARARGIDQHRRVRADSIAPGFTRTTLDRAGDHPPQPSLRLPRTAVPRKLPAAHTGHLEPRQGTLPVPLSFRIRPGKPSRSPTLGISARRPAQRPDRRLAGRSVPP</sequence>
<keyword evidence="4" id="KW-1185">Reference proteome</keyword>
<gene>
    <name evidence="3" type="ORF">F5544_24215</name>
</gene>
<feature type="region of interest" description="Disordered" evidence="1">
    <location>
        <begin position="113"/>
        <end position="195"/>
    </location>
</feature>
<evidence type="ECO:0000256" key="1">
    <source>
        <dbReference type="SAM" id="MobiDB-lite"/>
    </source>
</evidence>
<dbReference type="Pfam" id="PF07508">
    <property type="entry name" value="Recombinase"/>
    <property type="match status" value="1"/>
</dbReference>
<evidence type="ECO:0000313" key="4">
    <source>
        <dbReference type="Proteomes" id="UP000503540"/>
    </source>
</evidence>
<dbReference type="GO" id="GO:0000150">
    <property type="term" value="F:DNA strand exchange activity"/>
    <property type="evidence" value="ECO:0007669"/>
    <property type="project" value="InterPro"/>
</dbReference>
<dbReference type="InterPro" id="IPR038109">
    <property type="entry name" value="DNA_bind_recomb_sf"/>
</dbReference>